<name>D2A473_TRICA</name>
<dbReference type="InterPro" id="IPR011990">
    <property type="entry name" value="TPR-like_helical_dom_sf"/>
</dbReference>
<feature type="repeat" description="TPR" evidence="1">
    <location>
        <begin position="191"/>
        <end position="224"/>
    </location>
</feature>
<dbReference type="InParanoid" id="D2A473"/>
<dbReference type="EMBL" id="KQ971348">
    <property type="protein sequence ID" value="EFA04834.1"/>
    <property type="molecule type" value="Genomic_DNA"/>
</dbReference>
<evidence type="ECO:0000313" key="3">
    <source>
        <dbReference type="Proteomes" id="UP000007266"/>
    </source>
</evidence>
<keyword evidence="1" id="KW-0802">TPR repeat</keyword>
<reference evidence="2 3" key="1">
    <citation type="journal article" date="2008" name="Nature">
        <title>The genome of the model beetle and pest Tribolium castaneum.</title>
        <authorList>
            <consortium name="Tribolium Genome Sequencing Consortium"/>
            <person name="Richards S."/>
            <person name="Gibbs R.A."/>
            <person name="Weinstock G.M."/>
            <person name="Brown S.J."/>
            <person name="Denell R."/>
            <person name="Beeman R.W."/>
            <person name="Gibbs R."/>
            <person name="Beeman R.W."/>
            <person name="Brown S.J."/>
            <person name="Bucher G."/>
            <person name="Friedrich M."/>
            <person name="Grimmelikhuijzen C.J."/>
            <person name="Klingler M."/>
            <person name="Lorenzen M."/>
            <person name="Richards S."/>
            <person name="Roth S."/>
            <person name="Schroder R."/>
            <person name="Tautz D."/>
            <person name="Zdobnov E.M."/>
            <person name="Muzny D."/>
            <person name="Gibbs R.A."/>
            <person name="Weinstock G.M."/>
            <person name="Attaway T."/>
            <person name="Bell S."/>
            <person name="Buhay C.J."/>
            <person name="Chandrabose M.N."/>
            <person name="Chavez D."/>
            <person name="Clerk-Blankenburg K.P."/>
            <person name="Cree A."/>
            <person name="Dao M."/>
            <person name="Davis C."/>
            <person name="Chacko J."/>
            <person name="Dinh H."/>
            <person name="Dugan-Rocha S."/>
            <person name="Fowler G."/>
            <person name="Garner T.T."/>
            <person name="Garnes J."/>
            <person name="Gnirke A."/>
            <person name="Hawes A."/>
            <person name="Hernandez J."/>
            <person name="Hines S."/>
            <person name="Holder M."/>
            <person name="Hume J."/>
            <person name="Jhangiani S.N."/>
            <person name="Joshi V."/>
            <person name="Khan Z.M."/>
            <person name="Jackson L."/>
            <person name="Kovar C."/>
            <person name="Kowis A."/>
            <person name="Lee S."/>
            <person name="Lewis L.R."/>
            <person name="Margolis J."/>
            <person name="Morgan M."/>
            <person name="Nazareth L.V."/>
            <person name="Nguyen N."/>
            <person name="Okwuonu G."/>
            <person name="Parker D."/>
            <person name="Richards S."/>
            <person name="Ruiz S.J."/>
            <person name="Santibanez J."/>
            <person name="Savard J."/>
            <person name="Scherer S.E."/>
            <person name="Schneider B."/>
            <person name="Sodergren E."/>
            <person name="Tautz D."/>
            <person name="Vattahil S."/>
            <person name="Villasana D."/>
            <person name="White C.S."/>
            <person name="Wright R."/>
            <person name="Park Y."/>
            <person name="Beeman R.W."/>
            <person name="Lord J."/>
            <person name="Oppert B."/>
            <person name="Lorenzen M."/>
            <person name="Brown S."/>
            <person name="Wang L."/>
            <person name="Savard J."/>
            <person name="Tautz D."/>
            <person name="Richards S."/>
            <person name="Weinstock G."/>
            <person name="Gibbs R.A."/>
            <person name="Liu Y."/>
            <person name="Worley K."/>
            <person name="Weinstock G."/>
            <person name="Elsik C.G."/>
            <person name="Reese J.T."/>
            <person name="Elhaik E."/>
            <person name="Landan G."/>
            <person name="Graur D."/>
            <person name="Arensburger P."/>
            <person name="Atkinson P."/>
            <person name="Beeman R.W."/>
            <person name="Beidler J."/>
            <person name="Brown S.J."/>
            <person name="Demuth J.P."/>
            <person name="Drury D.W."/>
            <person name="Du Y.Z."/>
            <person name="Fujiwara H."/>
            <person name="Lorenzen M."/>
            <person name="Maselli V."/>
            <person name="Osanai M."/>
            <person name="Park Y."/>
            <person name="Robertson H.M."/>
            <person name="Tu Z."/>
            <person name="Wang J.J."/>
            <person name="Wang S."/>
            <person name="Richards S."/>
            <person name="Song H."/>
            <person name="Zhang L."/>
            <person name="Sodergren E."/>
            <person name="Werner D."/>
            <person name="Stanke M."/>
            <person name="Morgenstern B."/>
            <person name="Solovyev V."/>
            <person name="Kosarev P."/>
            <person name="Brown G."/>
            <person name="Chen H.C."/>
            <person name="Ermolaeva O."/>
            <person name="Hlavina W."/>
            <person name="Kapustin Y."/>
            <person name="Kiryutin B."/>
            <person name="Kitts P."/>
            <person name="Maglott D."/>
            <person name="Pruitt K."/>
            <person name="Sapojnikov V."/>
            <person name="Souvorov A."/>
            <person name="Mackey A.J."/>
            <person name="Waterhouse R.M."/>
            <person name="Wyder S."/>
            <person name="Zdobnov E.M."/>
            <person name="Zdobnov E.M."/>
            <person name="Wyder S."/>
            <person name="Kriventseva E.V."/>
            <person name="Kadowaki T."/>
            <person name="Bork P."/>
            <person name="Aranda M."/>
            <person name="Bao R."/>
            <person name="Beermann A."/>
            <person name="Berns N."/>
            <person name="Bolognesi R."/>
            <person name="Bonneton F."/>
            <person name="Bopp D."/>
            <person name="Brown S.J."/>
            <person name="Bucher G."/>
            <person name="Butts T."/>
            <person name="Chaumot A."/>
            <person name="Denell R.E."/>
            <person name="Ferrier D.E."/>
            <person name="Friedrich M."/>
            <person name="Gordon C.M."/>
            <person name="Jindra M."/>
            <person name="Klingler M."/>
            <person name="Lan Q."/>
            <person name="Lattorff H.M."/>
            <person name="Laudet V."/>
            <person name="von Levetsow C."/>
            <person name="Liu Z."/>
            <person name="Lutz R."/>
            <person name="Lynch J.A."/>
            <person name="da Fonseca R.N."/>
            <person name="Posnien N."/>
            <person name="Reuter R."/>
            <person name="Roth S."/>
            <person name="Savard J."/>
            <person name="Schinko J.B."/>
            <person name="Schmitt C."/>
            <person name="Schoppmeier M."/>
            <person name="Schroder R."/>
            <person name="Shippy T.D."/>
            <person name="Simonnet F."/>
            <person name="Marques-Souza H."/>
            <person name="Tautz D."/>
            <person name="Tomoyasu Y."/>
            <person name="Trauner J."/>
            <person name="Van der Zee M."/>
            <person name="Vervoort M."/>
            <person name="Wittkopp N."/>
            <person name="Wimmer E.A."/>
            <person name="Yang X."/>
            <person name="Jones A.K."/>
            <person name="Sattelle D.B."/>
            <person name="Ebert P.R."/>
            <person name="Nelson D."/>
            <person name="Scott J.G."/>
            <person name="Beeman R.W."/>
            <person name="Muthukrishnan S."/>
            <person name="Kramer K.J."/>
            <person name="Arakane Y."/>
            <person name="Beeman R.W."/>
            <person name="Zhu Q."/>
            <person name="Hogenkamp D."/>
            <person name="Dixit R."/>
            <person name="Oppert B."/>
            <person name="Jiang H."/>
            <person name="Zou Z."/>
            <person name="Marshall J."/>
            <person name="Elpidina E."/>
            <person name="Vinokurov K."/>
            <person name="Oppert C."/>
            <person name="Zou Z."/>
            <person name="Evans J."/>
            <person name="Lu Z."/>
            <person name="Zhao P."/>
            <person name="Sumathipala N."/>
            <person name="Altincicek B."/>
            <person name="Vilcinskas A."/>
            <person name="Williams M."/>
            <person name="Hultmark D."/>
            <person name="Hetru C."/>
            <person name="Jiang H."/>
            <person name="Grimmelikhuijzen C.J."/>
            <person name="Hauser F."/>
            <person name="Cazzamali G."/>
            <person name="Williamson M."/>
            <person name="Park Y."/>
            <person name="Li B."/>
            <person name="Tanaka Y."/>
            <person name="Predel R."/>
            <person name="Neupert S."/>
            <person name="Schachtner J."/>
            <person name="Verleyen P."/>
            <person name="Raible F."/>
            <person name="Bork P."/>
            <person name="Friedrich M."/>
            <person name="Walden K.K."/>
            <person name="Robertson H.M."/>
            <person name="Angeli S."/>
            <person name="Foret S."/>
            <person name="Bucher G."/>
            <person name="Schuetz S."/>
            <person name="Maleszka R."/>
            <person name="Wimmer E.A."/>
            <person name="Beeman R.W."/>
            <person name="Lorenzen M."/>
            <person name="Tomoyasu Y."/>
            <person name="Miller S.C."/>
            <person name="Grossmann D."/>
            <person name="Bucher G."/>
        </authorList>
    </citation>
    <scope>NUCLEOTIDE SEQUENCE [LARGE SCALE GENOMIC DNA]</scope>
    <source>
        <strain evidence="2 3">Georgia GA2</strain>
    </source>
</reference>
<dbReference type="HOGENOM" id="CLU_624594_0_0_1"/>
<organism evidence="2 3">
    <name type="scientific">Tribolium castaneum</name>
    <name type="common">Red flour beetle</name>
    <dbReference type="NCBI Taxonomy" id="7070"/>
    <lineage>
        <taxon>Eukaryota</taxon>
        <taxon>Metazoa</taxon>
        <taxon>Ecdysozoa</taxon>
        <taxon>Arthropoda</taxon>
        <taxon>Hexapoda</taxon>
        <taxon>Insecta</taxon>
        <taxon>Pterygota</taxon>
        <taxon>Neoptera</taxon>
        <taxon>Endopterygota</taxon>
        <taxon>Coleoptera</taxon>
        <taxon>Polyphaga</taxon>
        <taxon>Cucujiformia</taxon>
        <taxon>Tenebrionidae</taxon>
        <taxon>Tenebrionidae incertae sedis</taxon>
        <taxon>Tribolium</taxon>
    </lineage>
</organism>
<accession>D2A473</accession>
<dbReference type="SUPFAM" id="SSF48452">
    <property type="entry name" value="TPR-like"/>
    <property type="match status" value="1"/>
</dbReference>
<dbReference type="Proteomes" id="UP000007266">
    <property type="component" value="Linkage group 6"/>
</dbReference>
<dbReference type="InterPro" id="IPR019734">
    <property type="entry name" value="TPR_rpt"/>
</dbReference>
<dbReference type="Gene3D" id="1.25.40.10">
    <property type="entry name" value="Tetratricopeptide repeat domain"/>
    <property type="match status" value="1"/>
</dbReference>
<protein>
    <submittedName>
        <fullName evidence="2">Uncharacterized protein</fullName>
    </submittedName>
</protein>
<dbReference type="PROSITE" id="PS50005">
    <property type="entry name" value="TPR"/>
    <property type="match status" value="1"/>
</dbReference>
<proteinExistence type="predicted"/>
<evidence type="ECO:0000256" key="1">
    <source>
        <dbReference type="PROSITE-ProRule" id="PRU00339"/>
    </source>
</evidence>
<keyword evidence="3" id="KW-1185">Reference proteome</keyword>
<dbReference type="AlphaFoldDB" id="D2A473"/>
<dbReference type="SMART" id="SM00028">
    <property type="entry name" value="TPR"/>
    <property type="match status" value="3"/>
</dbReference>
<evidence type="ECO:0000313" key="2">
    <source>
        <dbReference type="EMBL" id="EFA04834.1"/>
    </source>
</evidence>
<sequence length="439" mass="50038">MGSTVSIILRIRNLSNSDISSLCVYDFDSFDFGTLLRPDKVFNGKSVPVKGCLERTIELSTISSKCPFTTRIQYQNGLEDVFRLNYKHIFDDSDPNFNYLNKSHDITCNKTGPRVVELIIRNTEEQIEDQKAEKLISDGCKLMKCGKYTEASVKFLEASQKANQETTILSLRKSTEKLKTVKANNDDDKRAKTLNNEGLQLLKTSHFDQALRKFGEALKLVKTPETATLIEDNFRIAREAKVNQDAKKLNQEGLQLQEQNQNETAVLKFDEALRLALDVTLLNSIKSNKAEALKLEGEKTLQEAWRLDNSPEAVYKFAKAKYLLQESEILKPSNSDKLEIIEYKTLGDRFFNTALQLEHEGARLVDKSLKTGELYCKSAKDKYDSAWKHYKKAKDAYLEGRQKGDENFDRWLELTEIALSGIGEILNELEKTELEMALT</sequence>
<reference evidence="2 3" key="2">
    <citation type="journal article" date="2010" name="Nucleic Acids Res.">
        <title>BeetleBase in 2010: revisions to provide comprehensive genomic information for Tribolium castaneum.</title>
        <authorList>
            <person name="Kim H.S."/>
            <person name="Murphy T."/>
            <person name="Xia J."/>
            <person name="Caragea D."/>
            <person name="Park Y."/>
            <person name="Beeman R.W."/>
            <person name="Lorenzen M.D."/>
            <person name="Butcher S."/>
            <person name="Manak J.R."/>
            <person name="Brown S.J."/>
        </authorList>
    </citation>
    <scope>GENOME REANNOTATION</scope>
    <source>
        <strain evidence="2 3">Georgia GA2</strain>
    </source>
</reference>
<gene>
    <name evidence="2" type="primary">AUGUSTUS-3.0.2_14884</name>
    <name evidence="2" type="ORF">TcasGA2_TC014884</name>
</gene>